<dbReference type="EMBL" id="CP034457">
    <property type="protein sequence ID" value="QBM87420.1"/>
    <property type="molecule type" value="Genomic_DNA"/>
</dbReference>
<feature type="compositionally biased region" description="Polar residues" evidence="8">
    <location>
        <begin position="1"/>
        <end position="11"/>
    </location>
</feature>
<dbReference type="SUPFAM" id="SSF103473">
    <property type="entry name" value="MFS general substrate transporter"/>
    <property type="match status" value="2"/>
</dbReference>
<dbReference type="InterPro" id="IPR011701">
    <property type="entry name" value="MFS"/>
</dbReference>
<feature type="transmembrane region" description="Helical" evidence="9">
    <location>
        <begin position="161"/>
        <end position="179"/>
    </location>
</feature>
<feature type="compositionally biased region" description="Basic and acidic residues" evidence="8">
    <location>
        <begin position="12"/>
        <end position="24"/>
    </location>
</feature>
<feature type="transmembrane region" description="Helical" evidence="9">
    <location>
        <begin position="457"/>
        <end position="479"/>
    </location>
</feature>
<evidence type="ECO:0000313" key="11">
    <source>
        <dbReference type="Proteomes" id="UP000292447"/>
    </source>
</evidence>
<evidence type="ECO:0000256" key="2">
    <source>
        <dbReference type="ARBA" id="ARBA00008335"/>
    </source>
</evidence>
<feature type="transmembrane region" description="Helical" evidence="9">
    <location>
        <begin position="575"/>
        <end position="593"/>
    </location>
</feature>
<dbReference type="GO" id="GO:0005774">
    <property type="term" value="C:vacuolar membrane"/>
    <property type="evidence" value="ECO:0007669"/>
    <property type="project" value="TreeGrafter"/>
</dbReference>
<comment type="similarity">
    <text evidence="2">Belongs to the major facilitator superfamily.</text>
</comment>
<feature type="transmembrane region" description="Helical" evidence="9">
    <location>
        <begin position="396"/>
        <end position="419"/>
    </location>
</feature>
<dbReference type="Gene3D" id="1.20.1250.20">
    <property type="entry name" value="MFS general substrate transporter like domains"/>
    <property type="match status" value="2"/>
</dbReference>
<feature type="transmembrane region" description="Helical" evidence="9">
    <location>
        <begin position="491"/>
        <end position="518"/>
    </location>
</feature>
<evidence type="ECO:0000256" key="6">
    <source>
        <dbReference type="ARBA" id="ARBA00023065"/>
    </source>
</evidence>
<dbReference type="PANTHER" id="PTHR23501">
    <property type="entry name" value="MAJOR FACILITATOR SUPERFAMILY"/>
    <property type="match status" value="1"/>
</dbReference>
<feature type="transmembrane region" description="Helical" evidence="9">
    <location>
        <begin position="191"/>
        <end position="211"/>
    </location>
</feature>
<feature type="transmembrane region" description="Helical" evidence="9">
    <location>
        <begin position="360"/>
        <end position="376"/>
    </location>
</feature>
<dbReference type="PANTHER" id="PTHR23501:SF92">
    <property type="entry name" value="GLUTATHIONE EXCHANGER 1-RELATED"/>
    <property type="match status" value="1"/>
</dbReference>
<evidence type="ECO:0000256" key="8">
    <source>
        <dbReference type="SAM" id="MobiDB-lite"/>
    </source>
</evidence>
<feature type="transmembrane region" description="Helical" evidence="9">
    <location>
        <begin position="278"/>
        <end position="303"/>
    </location>
</feature>
<reference evidence="11" key="1">
    <citation type="submission" date="2019-03" db="EMBL/GenBank/DDBJ databases">
        <title>Snf2 controls pulcherriminic acid biosynthesis and connects pigmentation and antifungal activity of the yeast Metschnikowia pulcherrima.</title>
        <authorList>
            <person name="Gore-Lloyd D."/>
            <person name="Sumann I."/>
            <person name="Brachmann A.O."/>
            <person name="Schneeberger K."/>
            <person name="Ortiz-Merino R.A."/>
            <person name="Moreno-Beltran M."/>
            <person name="Schlaefli M."/>
            <person name="Kirner P."/>
            <person name="Santos Kron A."/>
            <person name="Wolfe K.H."/>
            <person name="Piel J."/>
            <person name="Ahrens C.H."/>
            <person name="Henk D."/>
            <person name="Freimoser F.M."/>
        </authorList>
    </citation>
    <scope>NUCLEOTIDE SEQUENCE [LARGE SCALE GENOMIC DNA]</scope>
    <source>
        <strain evidence="11">APC 1.2</strain>
    </source>
</reference>
<evidence type="ECO:0000256" key="9">
    <source>
        <dbReference type="SAM" id="Phobius"/>
    </source>
</evidence>
<sequence length="651" mass="72228">MSNIQVVPSRSSGEEAKIGTEKSQENVPEYVDSKAFASGEDESFTPNVRSYGVRKAELMTAQYSNKWLKVIFYISTFFCSYCYVLDGTLRYTSQVYATSSYSTHSLYTTVNVIRAVISAASQPTYARLSDRFGRLELFLVSILFYVVGTVIQSQAYDVQRFAGGAVLYQIGYSGVQLLLEVTLADMSTLNWRVFTSLIPALPFIINAWVIGDVASSLLTNRSWSYAIGIWAFIFPLASLPVVACHIHMRLTARKTEEWAQIKREEKEERKGKNVFVELFWQLDVVGILLIICVFGFILTPFTLAGNKTALLVRSDEAWRLGKIIAPLVVGICLVPVLFYWEARIAKFPIVPFVLLKDRGVWAALMIACLVNFVWYMPNSFMYTVLVAGLNTSILAATRITSMFSFVSVITAPLIGLVIVKAKRTKPFIIFGCAMWFVATGILYHFRGLSDGINSELVKHGIIGGECLMGFGAGFFTYVTQLSIQTCTNHEYMAVVLSLYLASYNIGYALGSAVAGAIWTQLMPSTIAQHMERLGADVSLATEAYQAPFTFILTYPWGSNERIALALAYADIQRKLIIVGLCLCVLLLVSALLLRNHYLANVQSLDKTQDQKEDGTPGAQTVLGQTVVLNNNDRDPILDFFKGLLGRKSHGA</sequence>
<feature type="transmembrane region" description="Helical" evidence="9">
    <location>
        <begin position="323"/>
        <end position="340"/>
    </location>
</feature>
<feature type="transmembrane region" description="Helical" evidence="9">
    <location>
        <begin position="223"/>
        <end position="244"/>
    </location>
</feature>
<dbReference type="GO" id="GO:0005886">
    <property type="term" value="C:plasma membrane"/>
    <property type="evidence" value="ECO:0007669"/>
    <property type="project" value="TreeGrafter"/>
</dbReference>
<keyword evidence="5 9" id="KW-1133">Transmembrane helix</keyword>
<dbReference type="Pfam" id="PF07690">
    <property type="entry name" value="MFS_1"/>
    <property type="match status" value="1"/>
</dbReference>
<keyword evidence="7 9" id="KW-0472">Membrane</keyword>
<organism evidence="10 11">
    <name type="scientific">Metschnikowia aff. pulcherrima</name>
    <dbReference type="NCBI Taxonomy" id="2163413"/>
    <lineage>
        <taxon>Eukaryota</taxon>
        <taxon>Fungi</taxon>
        <taxon>Dikarya</taxon>
        <taxon>Ascomycota</taxon>
        <taxon>Saccharomycotina</taxon>
        <taxon>Pichiomycetes</taxon>
        <taxon>Metschnikowiaceae</taxon>
        <taxon>Metschnikowia</taxon>
    </lineage>
</organism>
<gene>
    <name evidence="10" type="primary">MPUL0B06220</name>
    <name evidence="10" type="ORF">METSCH_B06220</name>
</gene>
<accession>A0A4P6XJQ4</accession>
<name>A0A4P6XJQ4_9ASCO</name>
<feature type="region of interest" description="Disordered" evidence="8">
    <location>
        <begin position="1"/>
        <end position="26"/>
    </location>
</feature>
<evidence type="ECO:0000256" key="5">
    <source>
        <dbReference type="ARBA" id="ARBA00022989"/>
    </source>
</evidence>
<evidence type="ECO:0000256" key="1">
    <source>
        <dbReference type="ARBA" id="ARBA00004127"/>
    </source>
</evidence>
<keyword evidence="6" id="KW-0406">Ion transport</keyword>
<evidence type="ECO:0000256" key="4">
    <source>
        <dbReference type="ARBA" id="ARBA00022692"/>
    </source>
</evidence>
<dbReference type="GO" id="GO:0015343">
    <property type="term" value="F:siderophore-iron transmembrane transporter activity"/>
    <property type="evidence" value="ECO:0007669"/>
    <property type="project" value="TreeGrafter"/>
</dbReference>
<dbReference type="InterPro" id="IPR036259">
    <property type="entry name" value="MFS_trans_sf"/>
</dbReference>
<feature type="transmembrane region" description="Helical" evidence="9">
    <location>
        <begin position="137"/>
        <end position="155"/>
    </location>
</feature>
<keyword evidence="4 9" id="KW-0812">Transmembrane</keyword>
<evidence type="ECO:0000256" key="3">
    <source>
        <dbReference type="ARBA" id="ARBA00022448"/>
    </source>
</evidence>
<keyword evidence="3" id="KW-0813">Transport</keyword>
<feature type="transmembrane region" description="Helical" evidence="9">
    <location>
        <begin position="426"/>
        <end position="445"/>
    </location>
</feature>
<dbReference type="Proteomes" id="UP000292447">
    <property type="component" value="Chromosome II"/>
</dbReference>
<dbReference type="STRING" id="2163413.A0A4P6XJQ4"/>
<protein>
    <submittedName>
        <fullName evidence="10">MFS transporter, SIT family, siderophore-iron:H+ symporter</fullName>
    </submittedName>
</protein>
<comment type="subcellular location">
    <subcellularLocation>
        <location evidence="1">Endomembrane system</location>
        <topology evidence="1">Multi-pass membrane protein</topology>
    </subcellularLocation>
</comment>
<dbReference type="FunFam" id="1.20.1250.20:FF:000197">
    <property type="entry name" value="Siderophore iron transporter 1"/>
    <property type="match status" value="1"/>
</dbReference>
<dbReference type="GO" id="GO:0005768">
    <property type="term" value="C:endosome"/>
    <property type="evidence" value="ECO:0007669"/>
    <property type="project" value="TreeGrafter"/>
</dbReference>
<dbReference type="AlphaFoldDB" id="A0A4P6XJQ4"/>
<proteinExistence type="inferred from homology"/>
<evidence type="ECO:0000256" key="7">
    <source>
        <dbReference type="ARBA" id="ARBA00023136"/>
    </source>
</evidence>
<keyword evidence="11" id="KW-1185">Reference proteome</keyword>
<evidence type="ECO:0000313" key="10">
    <source>
        <dbReference type="EMBL" id="QBM87420.1"/>
    </source>
</evidence>